<dbReference type="Pfam" id="PF13837">
    <property type="entry name" value="Myb_DNA-bind_4"/>
    <property type="match status" value="1"/>
</dbReference>
<dbReference type="CDD" id="cd12203">
    <property type="entry name" value="GT1"/>
    <property type="match status" value="1"/>
</dbReference>
<evidence type="ECO:0000256" key="6">
    <source>
        <dbReference type="SAM" id="MobiDB-lite"/>
    </source>
</evidence>
<feature type="compositionally biased region" description="Acidic residues" evidence="6">
    <location>
        <begin position="168"/>
        <end position="182"/>
    </location>
</feature>
<feature type="domain" description="Myb-like" evidence="7">
    <location>
        <begin position="49"/>
        <end position="105"/>
    </location>
</feature>
<dbReference type="KEGG" id="var:108335220"/>
<dbReference type="OrthoDB" id="691673at2759"/>
<dbReference type="AlphaFoldDB" id="A0A0L9URU2"/>
<comment type="subcellular location">
    <subcellularLocation>
        <location evidence="1">Nucleus</location>
    </subcellularLocation>
</comment>
<reference evidence="8 11" key="3">
    <citation type="submission" date="2020-05" db="EMBL/GenBank/DDBJ databases">
        <title>Vigna angularis (adzuki bean) Var. LongXiaoDou No. 4 denovo assembly.</title>
        <authorList>
            <person name="Xiang H."/>
        </authorList>
    </citation>
    <scope>NUCLEOTIDE SEQUENCE [LARGE SCALE GENOMIC DNA]</scope>
    <source>
        <tissue evidence="8">Leaf</tissue>
    </source>
</reference>
<evidence type="ECO:0000313" key="8">
    <source>
        <dbReference type="EMBL" id="KAG2376374.1"/>
    </source>
</evidence>
<dbReference type="Proteomes" id="UP000053144">
    <property type="component" value="Chromosome 6"/>
</dbReference>
<gene>
    <name evidence="8" type="ORF">HKW66_Vig0154720</name>
    <name evidence="9" type="ORF">LR48_Vigan06g074900</name>
</gene>
<dbReference type="GO" id="GO:0005634">
    <property type="term" value="C:nucleus"/>
    <property type="evidence" value="ECO:0007669"/>
    <property type="project" value="UniProtKB-SubCell"/>
</dbReference>
<evidence type="ECO:0000313" key="9">
    <source>
        <dbReference type="EMBL" id="KOM45443.1"/>
    </source>
</evidence>
<dbReference type="SMART" id="SM00717">
    <property type="entry name" value="SANT"/>
    <property type="match status" value="1"/>
</dbReference>
<evidence type="ECO:0000313" key="10">
    <source>
        <dbReference type="Proteomes" id="UP000053144"/>
    </source>
</evidence>
<dbReference type="Gene3D" id="1.10.10.60">
    <property type="entry name" value="Homeodomain-like"/>
    <property type="match status" value="1"/>
</dbReference>
<dbReference type="Gramene" id="KOM45443">
    <property type="protein sequence ID" value="KOM45443"/>
    <property type="gene ID" value="LR48_Vigan06g074900"/>
</dbReference>
<organism evidence="9 10">
    <name type="scientific">Phaseolus angularis</name>
    <name type="common">Azuki bean</name>
    <name type="synonym">Vigna angularis</name>
    <dbReference type="NCBI Taxonomy" id="3914"/>
    <lineage>
        <taxon>Eukaryota</taxon>
        <taxon>Viridiplantae</taxon>
        <taxon>Streptophyta</taxon>
        <taxon>Embryophyta</taxon>
        <taxon>Tracheophyta</taxon>
        <taxon>Spermatophyta</taxon>
        <taxon>Magnoliopsida</taxon>
        <taxon>eudicotyledons</taxon>
        <taxon>Gunneridae</taxon>
        <taxon>Pentapetalae</taxon>
        <taxon>rosids</taxon>
        <taxon>fabids</taxon>
        <taxon>Fabales</taxon>
        <taxon>Fabaceae</taxon>
        <taxon>Papilionoideae</taxon>
        <taxon>50 kb inversion clade</taxon>
        <taxon>NPAAA clade</taxon>
        <taxon>indigoferoid/millettioid clade</taxon>
        <taxon>Phaseoleae</taxon>
        <taxon>Vigna</taxon>
    </lineage>
</organism>
<dbReference type="STRING" id="3914.A0A0L9URU2"/>
<dbReference type="GO" id="GO:0003677">
    <property type="term" value="F:DNA binding"/>
    <property type="evidence" value="ECO:0007669"/>
    <property type="project" value="UniProtKB-KW"/>
</dbReference>
<sequence>MFGGGGEDAFAARLGMVTPSLMNPATSLVMSGEVSAAVREERGPAQPQWSQQETREFISIRAELERDFTASKRNKTLWEVVSSKMRERGFRRSPEQCKCKWKNLVNRYKGKETSDPEHSRQCPFFEELHAVFTQRAHNMQRLLLESETRSAQTKKGVKRSSGDRSSEELSEDDDEVEYDSEEEKPSRSNTRKRKVDKVGTDKSSSRANNPSNAVNSSTSSIQEMLKEFFQHQLRMEMQWREMMERRAHERQLFEQEWRQSMEKLERERLIIEQAWREREEQRRMREESRAEKRDALLTTLLNKLINESN</sequence>
<name>A0A0L9URU2_PHAAN</name>
<keyword evidence="3" id="KW-0238">DNA-binding</keyword>
<dbReference type="PANTHER" id="PTHR21654:SF84">
    <property type="entry name" value="SI:DKEY-66I24.7"/>
    <property type="match status" value="1"/>
</dbReference>
<evidence type="ECO:0000256" key="5">
    <source>
        <dbReference type="ARBA" id="ARBA00023242"/>
    </source>
</evidence>
<accession>A0A0L9URU2</accession>
<dbReference type="FunFam" id="1.10.10.60:FF:000032">
    <property type="entry name" value="Zinc finger and SCAN domain-containing 20"/>
    <property type="match status" value="1"/>
</dbReference>
<dbReference type="InterPro" id="IPR044822">
    <property type="entry name" value="Myb_DNA-bind_4"/>
</dbReference>
<evidence type="ECO:0000256" key="3">
    <source>
        <dbReference type="ARBA" id="ARBA00023125"/>
    </source>
</evidence>
<dbReference type="Proteomes" id="UP000743370">
    <property type="component" value="Unassembled WGS sequence"/>
</dbReference>
<evidence type="ECO:0000313" key="11">
    <source>
        <dbReference type="Proteomes" id="UP000743370"/>
    </source>
</evidence>
<reference evidence="9" key="2">
    <citation type="submission" date="2015-02" db="EMBL/GenBank/DDBJ databases">
        <authorList>
            <person name="Chooi Y.-H."/>
        </authorList>
    </citation>
    <scope>NUCLEOTIDE SEQUENCE</scope>
    <source>
        <tissue evidence="9">Seedling</tissue>
    </source>
</reference>
<evidence type="ECO:0000256" key="4">
    <source>
        <dbReference type="ARBA" id="ARBA00023163"/>
    </source>
</evidence>
<dbReference type="GO" id="GO:0006355">
    <property type="term" value="P:regulation of DNA-templated transcription"/>
    <property type="evidence" value="ECO:0007669"/>
    <property type="project" value="UniProtKB-ARBA"/>
</dbReference>
<dbReference type="EMBL" id="CM003376">
    <property type="protein sequence ID" value="KOM45443.1"/>
    <property type="molecule type" value="Genomic_DNA"/>
</dbReference>
<feature type="region of interest" description="Disordered" evidence="6">
    <location>
        <begin position="144"/>
        <end position="219"/>
    </location>
</feature>
<dbReference type="InterPro" id="IPR001005">
    <property type="entry name" value="SANT/Myb"/>
</dbReference>
<proteinExistence type="predicted"/>
<reference evidence="10" key="1">
    <citation type="journal article" date="2015" name="Proc. Natl. Acad. Sci. U.S.A.">
        <title>Genome sequencing of adzuki bean (Vigna angularis) provides insight into high starch and low fat accumulation and domestication.</title>
        <authorList>
            <person name="Yang K."/>
            <person name="Tian Z."/>
            <person name="Chen C."/>
            <person name="Luo L."/>
            <person name="Zhao B."/>
            <person name="Wang Z."/>
            <person name="Yu L."/>
            <person name="Li Y."/>
            <person name="Sun Y."/>
            <person name="Li W."/>
            <person name="Chen Y."/>
            <person name="Li Y."/>
            <person name="Zhang Y."/>
            <person name="Ai D."/>
            <person name="Zhao J."/>
            <person name="Shang C."/>
            <person name="Ma Y."/>
            <person name="Wu B."/>
            <person name="Wang M."/>
            <person name="Gao L."/>
            <person name="Sun D."/>
            <person name="Zhang P."/>
            <person name="Guo F."/>
            <person name="Wang W."/>
            <person name="Li Y."/>
            <person name="Wang J."/>
            <person name="Varshney R.K."/>
            <person name="Wang J."/>
            <person name="Ling H.Q."/>
            <person name="Wan P."/>
        </authorList>
    </citation>
    <scope>NUCLEOTIDE SEQUENCE</scope>
    <source>
        <strain evidence="10">cv. Jingnong 6</strain>
    </source>
</reference>
<keyword evidence="5" id="KW-0539">Nucleus</keyword>
<keyword evidence="2" id="KW-0805">Transcription regulation</keyword>
<dbReference type="EMBL" id="JABFOF010000010">
    <property type="protein sequence ID" value="KAG2376374.1"/>
    <property type="molecule type" value="Genomic_DNA"/>
</dbReference>
<feature type="compositionally biased region" description="Polar residues" evidence="6">
    <location>
        <begin position="205"/>
        <end position="219"/>
    </location>
</feature>
<keyword evidence="4" id="KW-0804">Transcription</keyword>
<protein>
    <submittedName>
        <fullName evidence="8">Trihelix transcription factor</fullName>
    </submittedName>
</protein>
<evidence type="ECO:0000256" key="1">
    <source>
        <dbReference type="ARBA" id="ARBA00004123"/>
    </source>
</evidence>
<evidence type="ECO:0000256" key="2">
    <source>
        <dbReference type="ARBA" id="ARBA00023015"/>
    </source>
</evidence>
<dbReference type="PROSITE" id="PS50090">
    <property type="entry name" value="MYB_LIKE"/>
    <property type="match status" value="1"/>
</dbReference>
<dbReference type="OMA" id="RVPQWSH"/>
<dbReference type="PANTHER" id="PTHR21654">
    <property type="entry name" value="FI21293P1"/>
    <property type="match status" value="1"/>
</dbReference>
<evidence type="ECO:0000259" key="7">
    <source>
        <dbReference type="PROSITE" id="PS50090"/>
    </source>
</evidence>